<dbReference type="EMBL" id="FR824196">
    <property type="protein sequence ID" value="CCA22361.1"/>
    <property type="molecule type" value="Genomic_DNA"/>
</dbReference>
<evidence type="ECO:0000313" key="1">
    <source>
        <dbReference type="EMBL" id="CCA22361.1"/>
    </source>
</evidence>
<proteinExistence type="predicted"/>
<name>F0WM34_9STRA</name>
<protein>
    <submittedName>
        <fullName evidence="1">AlNc14C151G7545 protein</fullName>
    </submittedName>
</protein>
<dbReference type="HOGENOM" id="CLU_2404119_0_0_1"/>
<dbReference type="AlphaFoldDB" id="F0WM34"/>
<organism evidence="1">
    <name type="scientific">Albugo laibachii Nc14</name>
    <dbReference type="NCBI Taxonomy" id="890382"/>
    <lineage>
        <taxon>Eukaryota</taxon>
        <taxon>Sar</taxon>
        <taxon>Stramenopiles</taxon>
        <taxon>Oomycota</taxon>
        <taxon>Peronosporomycetes</taxon>
        <taxon>Albuginales</taxon>
        <taxon>Albuginaceae</taxon>
        <taxon>Albugo</taxon>
    </lineage>
</organism>
<gene>
    <name evidence="1" type="primary">AlNc14C151G7545</name>
    <name evidence="1" type="ORF">ALNC14_085040</name>
</gene>
<reference evidence="1" key="2">
    <citation type="submission" date="2011-02" db="EMBL/GenBank/DDBJ databases">
        <authorList>
            <person name="MacLean D."/>
        </authorList>
    </citation>
    <scope>NUCLEOTIDE SEQUENCE</scope>
</reference>
<accession>F0WM34</accession>
<sequence length="93" mass="10407">MTIDRILVKKLRGPKSGEKLLSCVIIKRAPEIYCLAARTYTMALEDSTSSLSGLEGFCDGRVNEMVSNEKKLAKRKLFLLLFKKITVLASRLS</sequence>
<reference evidence="1" key="1">
    <citation type="journal article" date="2011" name="PLoS Biol.">
        <title>Gene gain and loss during evolution of obligate parasitism in the white rust pathogen of Arabidopsis thaliana.</title>
        <authorList>
            <person name="Kemen E."/>
            <person name="Gardiner A."/>
            <person name="Schultz-Larsen T."/>
            <person name="Kemen A.C."/>
            <person name="Balmuth A.L."/>
            <person name="Robert-Seilaniantz A."/>
            <person name="Bailey K."/>
            <person name="Holub E."/>
            <person name="Studholme D.J."/>
            <person name="Maclean D."/>
            <person name="Jones J.D."/>
        </authorList>
    </citation>
    <scope>NUCLEOTIDE SEQUENCE</scope>
</reference>